<evidence type="ECO:0000256" key="8">
    <source>
        <dbReference type="ARBA" id="ARBA00023235"/>
    </source>
</evidence>
<dbReference type="PROSITE" id="PS52039">
    <property type="entry name" value="TOPO_IA_2"/>
    <property type="match status" value="1"/>
</dbReference>
<dbReference type="Proteomes" id="UP001481413">
    <property type="component" value="Unassembled WGS sequence"/>
</dbReference>
<evidence type="ECO:0000256" key="12">
    <source>
        <dbReference type="ARBA" id="ARBA00032877"/>
    </source>
</evidence>
<gene>
    <name evidence="16" type="ORF">NBRC116585_27260</name>
</gene>
<evidence type="ECO:0000256" key="4">
    <source>
        <dbReference type="ARBA" id="ARBA00022723"/>
    </source>
</evidence>
<dbReference type="EMBL" id="BAABWH010000009">
    <property type="protein sequence ID" value="GAA6146608.1"/>
    <property type="molecule type" value="Genomic_DNA"/>
</dbReference>
<dbReference type="InterPro" id="IPR003602">
    <property type="entry name" value="Topo_IA_DNA-bd_dom"/>
</dbReference>
<feature type="domain" description="Topo IA-type catalytic" evidence="15">
    <location>
        <begin position="155"/>
        <end position="611"/>
    </location>
</feature>
<dbReference type="InterPro" id="IPR003601">
    <property type="entry name" value="Topo_IA_2"/>
</dbReference>
<comment type="caution">
    <text evidence="16">The sequence shown here is derived from an EMBL/GenBank/DDBJ whole genome shotgun (WGS) entry which is preliminary data.</text>
</comment>
<dbReference type="SMART" id="SM00436">
    <property type="entry name" value="TOP1Bc"/>
    <property type="match status" value="1"/>
</dbReference>
<dbReference type="NCBIfam" id="NF005829">
    <property type="entry name" value="PRK07726.1"/>
    <property type="match status" value="1"/>
</dbReference>
<sequence length="658" mass="73776">MRLYIAEKPSLGRAIAEVLPRPHKKEEGCIRLGNGDVVTWCIGHVLEQADPEAYNPAYKKWQLDHLPIVPSEWQLQPKTKTRKQLTVLRKLVKQADELVHAGDPDREGQLLVDEVIDYLKVSEQKRRNMKRLLVSDLNASAVKRALESMRDNREFIPLSVSALARSRADWLYGINLTRAWTIKGQQAGNRGVLSVGRVQTPVLGIVVRRDEEIRDFVSRPFFEVRAAIHLSEGAPLSFYAKWKPSDACEPHQDEDGRVLNRRLAENVASRINQQQAEVTEFQQKPGKQRAPLPYNLSALQIDAAKALSLSAKQVLDACQNLYEKYQLITYPRSDCRYLPVEHHRQAAQIFAGIKSVVNDSGEWFSHVDKNRKSSAFNDAKTGAHHAIIPTEKCLSGSLPPTEFKVYRLIARQYLMQFCGPYEYVDTHVELRISGGQFIAKERVTSVLGWKSLLPQKSSDKGGDNDRVAATGLPPLQVGQTLWSGTPIVDAKQTEPPKHFTDASLLAAMTGIGRFVKDSNLKKILKDTDGLGTEATRASIIELLFKRKFLQRVGKSIQATDTGRQLIAVLPDQCSEADMTAQWEKQLNDISEGQGSYQQFMTPLHQQLDALVMSARATKMPAMAGLNTSKEQRKPTGRKKTYRRRQKGTGKSSASTAQK</sequence>
<evidence type="ECO:0000256" key="2">
    <source>
        <dbReference type="ARBA" id="ARBA00009446"/>
    </source>
</evidence>
<dbReference type="PANTHER" id="PTHR11390">
    <property type="entry name" value="PROKARYOTIC DNA TOPOISOMERASE"/>
    <property type="match status" value="1"/>
</dbReference>
<evidence type="ECO:0000259" key="14">
    <source>
        <dbReference type="PROSITE" id="PS50880"/>
    </source>
</evidence>
<dbReference type="InterPro" id="IPR013497">
    <property type="entry name" value="Topo_IA_cen"/>
</dbReference>
<dbReference type="SMART" id="SM00493">
    <property type="entry name" value="TOPRIM"/>
    <property type="match status" value="1"/>
</dbReference>
<reference evidence="16 17" key="1">
    <citation type="submission" date="2024-04" db="EMBL/GenBank/DDBJ databases">
        <title>Draft genome sequence of Thalassolituus maritimus NBRC 116585.</title>
        <authorList>
            <person name="Miyakawa T."/>
            <person name="Kusuya Y."/>
            <person name="Miura T."/>
        </authorList>
    </citation>
    <scope>NUCLEOTIDE SEQUENCE [LARGE SCALE GENOMIC DNA]</scope>
    <source>
        <strain evidence="16 17">5NW40-0001</strain>
    </source>
</reference>
<dbReference type="InterPro" id="IPR013824">
    <property type="entry name" value="Topo_IA_cen_sub1"/>
</dbReference>
<dbReference type="InterPro" id="IPR034144">
    <property type="entry name" value="TOPRIM_TopoIII"/>
</dbReference>
<evidence type="ECO:0000256" key="6">
    <source>
        <dbReference type="ARBA" id="ARBA00023029"/>
    </source>
</evidence>
<dbReference type="Gene3D" id="1.10.290.10">
    <property type="entry name" value="Topoisomerase I, domain 4"/>
    <property type="match status" value="1"/>
</dbReference>
<evidence type="ECO:0000256" key="7">
    <source>
        <dbReference type="ARBA" id="ARBA00023125"/>
    </source>
</evidence>
<keyword evidence="6" id="KW-0799">Topoisomerase</keyword>
<dbReference type="CDD" id="cd03362">
    <property type="entry name" value="TOPRIM_TopoIA_TopoIII"/>
    <property type="match status" value="1"/>
</dbReference>
<evidence type="ECO:0000256" key="13">
    <source>
        <dbReference type="SAM" id="MobiDB-lite"/>
    </source>
</evidence>
<dbReference type="PROSITE" id="PS50880">
    <property type="entry name" value="TOPRIM"/>
    <property type="match status" value="1"/>
</dbReference>
<evidence type="ECO:0000256" key="1">
    <source>
        <dbReference type="ARBA" id="ARBA00000213"/>
    </source>
</evidence>
<feature type="region of interest" description="Disordered" evidence="13">
    <location>
        <begin position="620"/>
        <end position="658"/>
    </location>
</feature>
<dbReference type="CDD" id="cd00186">
    <property type="entry name" value="TOP1Ac"/>
    <property type="match status" value="1"/>
</dbReference>
<dbReference type="InterPro" id="IPR005738">
    <property type="entry name" value="TopoIII"/>
</dbReference>
<evidence type="ECO:0000256" key="10">
    <source>
        <dbReference type="ARBA" id="ARBA00031985"/>
    </source>
</evidence>
<proteinExistence type="inferred from homology"/>
<dbReference type="SMART" id="SM00437">
    <property type="entry name" value="TOP1Ac"/>
    <property type="match status" value="1"/>
</dbReference>
<keyword evidence="17" id="KW-1185">Reference proteome</keyword>
<comment type="catalytic activity">
    <reaction evidence="1">
        <text>ATP-independent breakage of single-stranded DNA, followed by passage and rejoining.</text>
        <dbReference type="EC" id="5.6.2.1"/>
    </reaction>
</comment>
<dbReference type="PRINTS" id="PR00417">
    <property type="entry name" value="PRTPISMRASEI"/>
</dbReference>
<evidence type="ECO:0000259" key="15">
    <source>
        <dbReference type="PROSITE" id="PS52039"/>
    </source>
</evidence>
<comment type="similarity">
    <text evidence="2">Belongs to the type IA topoisomerase family.</text>
</comment>
<evidence type="ECO:0000256" key="11">
    <source>
        <dbReference type="ARBA" id="ARBA00032235"/>
    </source>
</evidence>
<dbReference type="Pfam" id="PF01131">
    <property type="entry name" value="Topoisom_bac"/>
    <property type="match status" value="1"/>
</dbReference>
<evidence type="ECO:0000313" key="16">
    <source>
        <dbReference type="EMBL" id="GAA6146608.1"/>
    </source>
</evidence>
<dbReference type="RefSeq" id="WP_353295831.1">
    <property type="nucleotide sequence ID" value="NZ_BAABWH010000009.1"/>
</dbReference>
<keyword evidence="4" id="KW-0479">Metal-binding</keyword>
<dbReference type="PROSITE" id="PS00396">
    <property type="entry name" value="TOPO_IA_1"/>
    <property type="match status" value="1"/>
</dbReference>
<dbReference type="Gene3D" id="2.70.20.10">
    <property type="entry name" value="Topoisomerase I, domain 3"/>
    <property type="match status" value="1"/>
</dbReference>
<dbReference type="SUPFAM" id="SSF56712">
    <property type="entry name" value="Prokaryotic type I DNA topoisomerase"/>
    <property type="match status" value="1"/>
</dbReference>
<organism evidence="16 17">
    <name type="scientific">Thalassolituus maritimus</name>
    <dbReference type="NCBI Taxonomy" id="484498"/>
    <lineage>
        <taxon>Bacteria</taxon>
        <taxon>Pseudomonadati</taxon>
        <taxon>Pseudomonadota</taxon>
        <taxon>Gammaproteobacteria</taxon>
        <taxon>Oceanospirillales</taxon>
        <taxon>Oceanospirillaceae</taxon>
        <taxon>Thalassolituus</taxon>
    </lineage>
</organism>
<evidence type="ECO:0000313" key="17">
    <source>
        <dbReference type="Proteomes" id="UP001481413"/>
    </source>
</evidence>
<feature type="domain" description="Toprim" evidence="14">
    <location>
        <begin position="1"/>
        <end position="134"/>
    </location>
</feature>
<evidence type="ECO:0000256" key="9">
    <source>
        <dbReference type="ARBA" id="ARBA00030003"/>
    </source>
</evidence>
<dbReference type="InterPro" id="IPR023405">
    <property type="entry name" value="Topo_IA_core_domain"/>
</dbReference>
<evidence type="ECO:0000256" key="5">
    <source>
        <dbReference type="ARBA" id="ARBA00022842"/>
    </source>
</evidence>
<dbReference type="NCBIfam" id="TIGR01056">
    <property type="entry name" value="topB"/>
    <property type="match status" value="1"/>
</dbReference>
<feature type="compositionally biased region" description="Basic residues" evidence="13">
    <location>
        <begin position="634"/>
        <end position="647"/>
    </location>
</feature>
<keyword evidence="8" id="KW-0413">Isomerase</keyword>
<dbReference type="InterPro" id="IPR006171">
    <property type="entry name" value="TOPRIM_dom"/>
</dbReference>
<name>A0ABQ0A2I0_9GAMM</name>
<dbReference type="Gene3D" id="1.10.460.10">
    <property type="entry name" value="Topoisomerase I, domain 2"/>
    <property type="match status" value="1"/>
</dbReference>
<dbReference type="Pfam" id="PF01751">
    <property type="entry name" value="Toprim"/>
    <property type="match status" value="1"/>
</dbReference>
<dbReference type="InterPro" id="IPR023406">
    <property type="entry name" value="Topo_IA_AS"/>
</dbReference>
<keyword evidence="5" id="KW-0460">Magnesium</keyword>
<keyword evidence="7" id="KW-0238">DNA-binding</keyword>
<protein>
    <recommendedName>
        <fullName evidence="3">DNA topoisomerase</fullName>
        <ecNumber evidence="3">5.6.2.1</ecNumber>
    </recommendedName>
    <alternativeName>
        <fullName evidence="12">Omega-protein</fullName>
    </alternativeName>
    <alternativeName>
        <fullName evidence="11">Relaxing enzyme</fullName>
    </alternativeName>
    <alternativeName>
        <fullName evidence="9">Swivelase</fullName>
    </alternativeName>
    <alternativeName>
        <fullName evidence="10">Untwisting enzyme</fullName>
    </alternativeName>
</protein>
<dbReference type="PANTHER" id="PTHR11390:SF21">
    <property type="entry name" value="DNA TOPOISOMERASE 3-ALPHA"/>
    <property type="match status" value="1"/>
</dbReference>
<dbReference type="InterPro" id="IPR013826">
    <property type="entry name" value="Topo_IA_cen_sub3"/>
</dbReference>
<dbReference type="InterPro" id="IPR013825">
    <property type="entry name" value="Topo_IA_cen_sub2"/>
</dbReference>
<accession>A0ABQ0A2I0</accession>
<feature type="compositionally biased region" description="Polar residues" evidence="13">
    <location>
        <begin position="648"/>
        <end position="658"/>
    </location>
</feature>
<evidence type="ECO:0000256" key="3">
    <source>
        <dbReference type="ARBA" id="ARBA00012891"/>
    </source>
</evidence>
<dbReference type="InterPro" id="IPR000380">
    <property type="entry name" value="Topo_IA"/>
</dbReference>
<dbReference type="EC" id="5.6.2.1" evidence="3"/>
<dbReference type="Gene3D" id="3.40.50.140">
    <property type="match status" value="1"/>
</dbReference>